<keyword evidence="2" id="KW-1185">Reference proteome</keyword>
<gene>
    <name evidence="1" type="ORF">IW245_002964</name>
</gene>
<name>A0A8J7KFY9_9ACTN</name>
<protein>
    <submittedName>
        <fullName evidence="1">Uncharacterized protein</fullName>
    </submittedName>
</protein>
<proteinExistence type="predicted"/>
<dbReference type="Proteomes" id="UP000622552">
    <property type="component" value="Unassembled WGS sequence"/>
</dbReference>
<evidence type="ECO:0000313" key="1">
    <source>
        <dbReference type="EMBL" id="MBG6136770.1"/>
    </source>
</evidence>
<sequence>MTIEVISAVRTGEDLVEISVQWPDRLAVYTFVRDPRPPLPVINSHDVWQDFRTRVDVYEQMYRLAWRAYLGKEIVLPVQLPTGVYPPRAR</sequence>
<dbReference type="RefSeq" id="WP_197003701.1">
    <property type="nucleotide sequence ID" value="NZ_BONS01000016.1"/>
</dbReference>
<dbReference type="EMBL" id="JADOUF010000001">
    <property type="protein sequence ID" value="MBG6136770.1"/>
    <property type="molecule type" value="Genomic_DNA"/>
</dbReference>
<reference evidence="1" key="1">
    <citation type="submission" date="2020-11" db="EMBL/GenBank/DDBJ databases">
        <title>Sequencing the genomes of 1000 actinobacteria strains.</title>
        <authorList>
            <person name="Klenk H.-P."/>
        </authorList>
    </citation>
    <scope>NUCLEOTIDE SEQUENCE</scope>
    <source>
        <strain evidence="1">DSM 45356</strain>
    </source>
</reference>
<organism evidence="1 2">
    <name type="scientific">Longispora fulva</name>
    <dbReference type="NCBI Taxonomy" id="619741"/>
    <lineage>
        <taxon>Bacteria</taxon>
        <taxon>Bacillati</taxon>
        <taxon>Actinomycetota</taxon>
        <taxon>Actinomycetes</taxon>
        <taxon>Micromonosporales</taxon>
        <taxon>Micromonosporaceae</taxon>
        <taxon>Longispora</taxon>
    </lineage>
</organism>
<accession>A0A8J7KFY9</accession>
<evidence type="ECO:0000313" key="2">
    <source>
        <dbReference type="Proteomes" id="UP000622552"/>
    </source>
</evidence>
<dbReference type="AlphaFoldDB" id="A0A8J7KFY9"/>
<comment type="caution">
    <text evidence="1">The sequence shown here is derived from an EMBL/GenBank/DDBJ whole genome shotgun (WGS) entry which is preliminary data.</text>
</comment>